<evidence type="ECO:0000256" key="1">
    <source>
        <dbReference type="SAM" id="MobiDB-lite"/>
    </source>
</evidence>
<name>A0A8H3EY51_9LECA</name>
<dbReference type="InterPro" id="IPR018800">
    <property type="entry name" value="PRCC"/>
</dbReference>
<feature type="compositionally biased region" description="Low complexity" evidence="1">
    <location>
        <begin position="88"/>
        <end position="100"/>
    </location>
</feature>
<dbReference type="Proteomes" id="UP000664521">
    <property type="component" value="Unassembled WGS sequence"/>
</dbReference>
<dbReference type="PANTHER" id="PTHR13621">
    <property type="entry name" value="PROLINE-RICH PROTEIN PRCC"/>
    <property type="match status" value="1"/>
</dbReference>
<feature type="compositionally biased region" description="Basic and acidic residues" evidence="1">
    <location>
        <begin position="365"/>
        <end position="375"/>
    </location>
</feature>
<feature type="compositionally biased region" description="Basic and acidic residues" evidence="1">
    <location>
        <begin position="267"/>
        <end position="284"/>
    </location>
</feature>
<keyword evidence="3" id="KW-1185">Reference proteome</keyword>
<feature type="region of interest" description="Disordered" evidence="1">
    <location>
        <begin position="230"/>
        <end position="288"/>
    </location>
</feature>
<reference evidence="2" key="1">
    <citation type="submission" date="2021-03" db="EMBL/GenBank/DDBJ databases">
        <authorList>
            <person name="Tagirdzhanova G."/>
        </authorList>
    </citation>
    <scope>NUCLEOTIDE SEQUENCE</scope>
</reference>
<evidence type="ECO:0008006" key="4">
    <source>
        <dbReference type="Google" id="ProtNLM"/>
    </source>
</evidence>
<dbReference type="Pfam" id="PF10253">
    <property type="entry name" value="PRCC"/>
    <property type="match status" value="1"/>
</dbReference>
<accession>A0A8H3EY51</accession>
<feature type="region of interest" description="Disordered" evidence="1">
    <location>
        <begin position="1"/>
        <end position="211"/>
    </location>
</feature>
<dbReference type="GO" id="GO:0005634">
    <property type="term" value="C:nucleus"/>
    <property type="evidence" value="ECO:0007669"/>
    <property type="project" value="TreeGrafter"/>
</dbReference>
<protein>
    <recommendedName>
        <fullName evidence="4">Mitotic checkpoint regulator, MAD2B-interacting-domain-containing protein</fullName>
    </recommendedName>
</protein>
<evidence type="ECO:0000313" key="2">
    <source>
        <dbReference type="EMBL" id="CAF9913544.1"/>
    </source>
</evidence>
<organism evidence="2 3">
    <name type="scientific">Heterodermia speciosa</name>
    <dbReference type="NCBI Taxonomy" id="116794"/>
    <lineage>
        <taxon>Eukaryota</taxon>
        <taxon>Fungi</taxon>
        <taxon>Dikarya</taxon>
        <taxon>Ascomycota</taxon>
        <taxon>Pezizomycotina</taxon>
        <taxon>Lecanoromycetes</taxon>
        <taxon>OSLEUM clade</taxon>
        <taxon>Lecanoromycetidae</taxon>
        <taxon>Caliciales</taxon>
        <taxon>Physciaceae</taxon>
        <taxon>Heterodermia</taxon>
    </lineage>
</organism>
<dbReference type="AlphaFoldDB" id="A0A8H3EY51"/>
<dbReference type="PANTHER" id="PTHR13621:SF2">
    <property type="entry name" value="PROLINE-RICH PROTEIN PRCC"/>
    <property type="match status" value="1"/>
</dbReference>
<proteinExistence type="predicted"/>
<dbReference type="EMBL" id="CAJPDS010000013">
    <property type="protein sequence ID" value="CAF9913544.1"/>
    <property type="molecule type" value="Genomic_DNA"/>
</dbReference>
<gene>
    <name evidence="2" type="ORF">HETSPECPRED_001591</name>
</gene>
<sequence>MALVSYSGSEESDSDAQIASHRTSKPPSAPRKPAFQKVVNRSAPHKIEVHLPDVSQSSGGSLEVEQGPPAKRLRLGAGTTGDFNSLLPAPKRAPAARRTPSINGYGKEGLGKAASLKTSANPGFRRESPGASATIGEELPVEDVHGIPGSQQKRAADIEVTLLSEDQVNEPQKKPSHAIFRPLSVGKKPKKKRAEPQEEVGIVKPPSRAQAKGIATVKTASLFFAGDVAEAQSESSSNMGDYRPMLYNPVQHSGDEQIKSLNSMTPEENKPEDKALNESSKLHETSQSLDTVAADLNLSASAKRQLFGRNKNKSSEVSIVNFDTDQEYAANELLRQAGEQAQHNPVRSIAPGKHSLKQLVNAASHQKDALEEHFASGKRNKREAGSKYGW</sequence>
<feature type="region of interest" description="Disordered" evidence="1">
    <location>
        <begin position="361"/>
        <end position="390"/>
    </location>
</feature>
<dbReference type="OrthoDB" id="2555634at2759"/>
<evidence type="ECO:0000313" key="3">
    <source>
        <dbReference type="Proteomes" id="UP000664521"/>
    </source>
</evidence>
<comment type="caution">
    <text evidence="2">The sequence shown here is derived from an EMBL/GenBank/DDBJ whole genome shotgun (WGS) entry which is preliminary data.</text>
</comment>